<evidence type="ECO:0000256" key="5">
    <source>
        <dbReference type="ARBA" id="ARBA00022842"/>
    </source>
</evidence>
<feature type="region of interest" description="Disordered" evidence="7">
    <location>
        <begin position="273"/>
        <end position="331"/>
    </location>
</feature>
<sequence>MAESLPRLLVPSSIAGFALAHTLPEEGNGITTVYIFIITLIFCLFSSSPIRRLFSLPHRKRQLHKLKADMCSHVDRLNDEVRESSVIEEDWPSRPSSATGPLWAELTEDRTGEVHKCILECCEADAAEVKSERLKDSSAYAFKASGKMARSRLVLLMADVAAKVPPSLDKRKDGIINEGATVAKQALLAEVIECEHNASLLHDDVVDEAATRRGLESHCCRYGNQRAVWTGDFIISVMIGCLSKINDPKVTARVAGSMQNLVKGELLQVEHKKQLPADDDDARASISVKRDEDGSTTTTKCGSDSEFDESNSPRHAPKVSPNLPRSPSTAVQSDKFSDITLKSPAVLPHFRRYILKSFYKTASLFASAMESVAIIADLPPALISACYLFGVHFGLEFQIRDDMLDVEVDAVDSGLGKPKGSDLVNGQATAPFLFACDDDPSLLPLVERGFKGKTDPEEAFQALRGNERALQRARLLVRYHASKAIGCLLQLPNCDARQALIDLTSSYAARTS</sequence>
<dbReference type="GO" id="GO:0008299">
    <property type="term" value="P:isoprenoid biosynthetic process"/>
    <property type="evidence" value="ECO:0007669"/>
    <property type="project" value="UniProtKB-KW"/>
</dbReference>
<dbReference type="GO" id="GO:1990234">
    <property type="term" value="C:transferase complex"/>
    <property type="evidence" value="ECO:0007669"/>
    <property type="project" value="TreeGrafter"/>
</dbReference>
<dbReference type="Pfam" id="PF00348">
    <property type="entry name" value="polyprenyl_synt"/>
    <property type="match status" value="2"/>
</dbReference>
<name>A0A7J6LPX0_PEROL</name>
<keyword evidence="6" id="KW-0414">Isoprene biosynthesis</keyword>
<gene>
    <name evidence="9" type="primary">PDSS1</name>
    <name evidence="8" type="ORF">FOL46_007903</name>
    <name evidence="9" type="ORF">FOZ61_003632</name>
</gene>
<evidence type="ECO:0000256" key="6">
    <source>
        <dbReference type="ARBA" id="ARBA00023229"/>
    </source>
</evidence>
<dbReference type="InterPro" id="IPR008949">
    <property type="entry name" value="Isoprenoid_synthase_dom_sf"/>
</dbReference>
<accession>A0A7J6LPX0</accession>
<dbReference type="InterPro" id="IPR033749">
    <property type="entry name" value="Polyprenyl_synt_CS"/>
</dbReference>
<dbReference type="PROSITE" id="PS00723">
    <property type="entry name" value="POLYPRENYL_SYNTHASE_1"/>
    <property type="match status" value="1"/>
</dbReference>
<dbReference type="AlphaFoldDB" id="A0A7J6LPX0"/>
<comment type="cofactor">
    <cofactor evidence="1">
        <name>Mg(2+)</name>
        <dbReference type="ChEBI" id="CHEBI:18420"/>
    </cofactor>
</comment>
<evidence type="ECO:0000313" key="8">
    <source>
        <dbReference type="EMBL" id="KAF4656218.1"/>
    </source>
</evidence>
<dbReference type="EMBL" id="JABAHT010000213">
    <property type="protein sequence ID" value="KAF4660961.1"/>
    <property type="molecule type" value="Genomic_DNA"/>
</dbReference>
<evidence type="ECO:0000256" key="7">
    <source>
        <dbReference type="SAM" id="MobiDB-lite"/>
    </source>
</evidence>
<evidence type="ECO:0000313" key="9">
    <source>
        <dbReference type="EMBL" id="KAF4660961.1"/>
    </source>
</evidence>
<keyword evidence="3" id="KW-0808">Transferase</keyword>
<dbReference type="PANTHER" id="PTHR12001">
    <property type="entry name" value="GERANYLGERANYL PYROPHOSPHATE SYNTHASE"/>
    <property type="match status" value="1"/>
</dbReference>
<evidence type="ECO:0000256" key="3">
    <source>
        <dbReference type="ARBA" id="ARBA00022679"/>
    </source>
</evidence>
<proteinExistence type="inferred from homology"/>
<dbReference type="OrthoDB" id="9927103at2759"/>
<keyword evidence="4" id="KW-0479">Metal-binding</keyword>
<dbReference type="InterPro" id="IPR000092">
    <property type="entry name" value="Polyprenyl_synt"/>
</dbReference>
<organism evidence="9 10">
    <name type="scientific">Perkinsus olseni</name>
    <name type="common">Perkinsus atlanticus</name>
    <dbReference type="NCBI Taxonomy" id="32597"/>
    <lineage>
        <taxon>Eukaryota</taxon>
        <taxon>Sar</taxon>
        <taxon>Alveolata</taxon>
        <taxon>Perkinsozoa</taxon>
        <taxon>Perkinsea</taxon>
        <taxon>Perkinsida</taxon>
        <taxon>Perkinsidae</taxon>
        <taxon>Perkinsus</taxon>
    </lineage>
</organism>
<evidence type="ECO:0000256" key="4">
    <source>
        <dbReference type="ARBA" id="ARBA00022723"/>
    </source>
</evidence>
<dbReference type="GO" id="GO:0046872">
    <property type="term" value="F:metal ion binding"/>
    <property type="evidence" value="ECO:0007669"/>
    <property type="project" value="UniProtKB-KW"/>
</dbReference>
<dbReference type="Gene3D" id="1.10.600.10">
    <property type="entry name" value="Farnesyl Diphosphate Synthase"/>
    <property type="match status" value="1"/>
</dbReference>
<dbReference type="EMBL" id="JABANN010000595">
    <property type="protein sequence ID" value="KAF4656218.1"/>
    <property type="molecule type" value="Genomic_DNA"/>
</dbReference>
<dbReference type="Proteomes" id="UP000572268">
    <property type="component" value="Unassembled WGS sequence"/>
</dbReference>
<dbReference type="Proteomes" id="UP000570595">
    <property type="component" value="Unassembled WGS sequence"/>
</dbReference>
<reference evidence="10 11" key="1">
    <citation type="submission" date="2020-04" db="EMBL/GenBank/DDBJ databases">
        <title>Perkinsus olseni comparative genomics.</title>
        <authorList>
            <person name="Bogema D.R."/>
        </authorList>
    </citation>
    <scope>NUCLEOTIDE SEQUENCE [LARGE SCALE GENOMIC DNA]</scope>
    <source>
        <strain evidence="9">ATCC PRA-179</strain>
        <strain evidence="8">ATCC PRA-31</strain>
    </source>
</reference>
<dbReference type="PROSITE" id="PS00444">
    <property type="entry name" value="POLYPRENYL_SYNTHASE_2"/>
    <property type="match status" value="1"/>
</dbReference>
<comment type="similarity">
    <text evidence="2">Belongs to the FPP/GGPP synthase family.</text>
</comment>
<protein>
    <submittedName>
        <fullName evidence="9">Decaprenyl-diphosphate synthase subunit 1</fullName>
    </submittedName>
</protein>
<evidence type="ECO:0000313" key="11">
    <source>
        <dbReference type="Proteomes" id="UP000572268"/>
    </source>
</evidence>
<dbReference type="PANTHER" id="PTHR12001:SF69">
    <property type="entry name" value="ALL TRANS-POLYPRENYL-DIPHOSPHATE SYNTHASE PDSS1"/>
    <property type="match status" value="1"/>
</dbReference>
<dbReference type="SUPFAM" id="SSF48576">
    <property type="entry name" value="Terpenoid synthases"/>
    <property type="match status" value="1"/>
</dbReference>
<evidence type="ECO:0000256" key="2">
    <source>
        <dbReference type="ARBA" id="ARBA00006706"/>
    </source>
</evidence>
<evidence type="ECO:0000313" key="10">
    <source>
        <dbReference type="Proteomes" id="UP000570595"/>
    </source>
</evidence>
<evidence type="ECO:0000256" key="1">
    <source>
        <dbReference type="ARBA" id="ARBA00001946"/>
    </source>
</evidence>
<dbReference type="GO" id="GO:0006744">
    <property type="term" value="P:ubiquinone biosynthetic process"/>
    <property type="evidence" value="ECO:0007669"/>
    <property type="project" value="TreeGrafter"/>
</dbReference>
<dbReference type="GO" id="GO:0004659">
    <property type="term" value="F:prenyltransferase activity"/>
    <property type="evidence" value="ECO:0007669"/>
    <property type="project" value="InterPro"/>
</dbReference>
<keyword evidence="5" id="KW-0460">Magnesium</keyword>
<comment type="caution">
    <text evidence="9">The sequence shown here is derived from an EMBL/GenBank/DDBJ whole genome shotgun (WGS) entry which is preliminary data.</text>
</comment>